<keyword evidence="8" id="KW-1185">Reference proteome</keyword>
<dbReference type="GO" id="GO:0004170">
    <property type="term" value="F:dUTP diphosphatase activity"/>
    <property type="evidence" value="ECO:0007669"/>
    <property type="project" value="UniProtKB-EC"/>
</dbReference>
<keyword evidence="4" id="KW-0546">Nucleotide metabolism</keyword>
<evidence type="ECO:0000256" key="1">
    <source>
        <dbReference type="ARBA" id="ARBA00006581"/>
    </source>
</evidence>
<evidence type="ECO:0000313" key="7">
    <source>
        <dbReference type="EMBL" id="SEJ06109.1"/>
    </source>
</evidence>
<protein>
    <recommendedName>
        <fullName evidence="2">dUTP diphosphatase</fullName>
        <ecNumber evidence="2">3.6.1.23</ecNumber>
    </recommendedName>
</protein>
<dbReference type="EMBL" id="FNZK01000003">
    <property type="protein sequence ID" value="SEJ06109.1"/>
    <property type="molecule type" value="Genomic_DNA"/>
</dbReference>
<comment type="similarity">
    <text evidence="1">Belongs to the dUTPase family.</text>
</comment>
<dbReference type="Pfam" id="PF00692">
    <property type="entry name" value="dUTPase"/>
    <property type="match status" value="1"/>
</dbReference>
<dbReference type="RefSeq" id="WP_019552988.1">
    <property type="nucleotide sequence ID" value="NZ_FNZK01000003.1"/>
</dbReference>
<organism evidence="7 8">
    <name type="scientific">Propionispira arboris</name>
    <dbReference type="NCBI Taxonomy" id="84035"/>
    <lineage>
        <taxon>Bacteria</taxon>
        <taxon>Bacillati</taxon>
        <taxon>Bacillota</taxon>
        <taxon>Negativicutes</taxon>
        <taxon>Selenomonadales</taxon>
        <taxon>Selenomonadaceae</taxon>
        <taxon>Propionispira</taxon>
    </lineage>
</organism>
<dbReference type="PANTHER" id="PTHR11241">
    <property type="entry name" value="DEOXYURIDINE 5'-TRIPHOSPHATE NUCLEOTIDOHYDROLASE"/>
    <property type="match status" value="1"/>
</dbReference>
<evidence type="ECO:0000256" key="5">
    <source>
        <dbReference type="ARBA" id="ARBA00047686"/>
    </source>
</evidence>
<dbReference type="PANTHER" id="PTHR11241:SF0">
    <property type="entry name" value="DEOXYURIDINE 5'-TRIPHOSPHATE NUCLEOTIDOHYDROLASE"/>
    <property type="match status" value="1"/>
</dbReference>
<gene>
    <name evidence="7" type="ORF">SAMN05660742_10310</name>
</gene>
<dbReference type="InterPro" id="IPR008181">
    <property type="entry name" value="dUTPase"/>
</dbReference>
<dbReference type="Proteomes" id="UP000199662">
    <property type="component" value="Unassembled WGS sequence"/>
</dbReference>
<sequence length="150" mass="16575">MRKRGFEIVTKYKDKAITLPKRKTGCSAGYDMEAAERIELTPHKVTIIPTGLKAYMQQDEYLGIHIRSGFSIKQAVSLMNSQGVIDADYYNNLENEGHIMIAVINHSDEVVLVTKGMRVAQGIFYHYLTVDGDFAGDGDVRQGGMGSTGV</sequence>
<evidence type="ECO:0000256" key="3">
    <source>
        <dbReference type="ARBA" id="ARBA00022801"/>
    </source>
</evidence>
<feature type="domain" description="dUTPase-like" evidence="6">
    <location>
        <begin position="17"/>
        <end position="148"/>
    </location>
</feature>
<dbReference type="GO" id="GO:0046081">
    <property type="term" value="P:dUTP catabolic process"/>
    <property type="evidence" value="ECO:0007669"/>
    <property type="project" value="InterPro"/>
</dbReference>
<keyword evidence="3" id="KW-0378">Hydrolase</keyword>
<dbReference type="Gene3D" id="2.70.40.10">
    <property type="match status" value="1"/>
</dbReference>
<dbReference type="InterPro" id="IPR036157">
    <property type="entry name" value="dUTPase-like_sf"/>
</dbReference>
<proteinExistence type="inferred from homology"/>
<dbReference type="SUPFAM" id="SSF51283">
    <property type="entry name" value="dUTPase-like"/>
    <property type="match status" value="1"/>
</dbReference>
<dbReference type="STRING" id="84035.SAMN05660742_10310"/>
<dbReference type="AlphaFoldDB" id="A0A1H6VN84"/>
<evidence type="ECO:0000313" key="8">
    <source>
        <dbReference type="Proteomes" id="UP000199662"/>
    </source>
</evidence>
<accession>A0A1H6VN84</accession>
<name>A0A1H6VN84_9FIRM</name>
<dbReference type="InterPro" id="IPR029054">
    <property type="entry name" value="dUTPase-like"/>
</dbReference>
<dbReference type="GO" id="GO:0000287">
    <property type="term" value="F:magnesium ion binding"/>
    <property type="evidence" value="ECO:0007669"/>
    <property type="project" value="InterPro"/>
</dbReference>
<comment type="catalytic activity">
    <reaction evidence="5">
        <text>dUTP + H2O = dUMP + diphosphate + H(+)</text>
        <dbReference type="Rhea" id="RHEA:10248"/>
        <dbReference type="ChEBI" id="CHEBI:15377"/>
        <dbReference type="ChEBI" id="CHEBI:15378"/>
        <dbReference type="ChEBI" id="CHEBI:33019"/>
        <dbReference type="ChEBI" id="CHEBI:61555"/>
        <dbReference type="ChEBI" id="CHEBI:246422"/>
        <dbReference type="EC" id="3.6.1.23"/>
    </reaction>
</comment>
<reference evidence="7 8" key="1">
    <citation type="submission" date="2016-10" db="EMBL/GenBank/DDBJ databases">
        <authorList>
            <person name="de Groot N.N."/>
        </authorList>
    </citation>
    <scope>NUCLEOTIDE SEQUENCE [LARGE SCALE GENOMIC DNA]</scope>
    <source>
        <strain evidence="7 8">DSM 2179</strain>
    </source>
</reference>
<dbReference type="CDD" id="cd07557">
    <property type="entry name" value="trimeric_dUTPase"/>
    <property type="match status" value="1"/>
</dbReference>
<dbReference type="EC" id="3.6.1.23" evidence="2"/>
<evidence type="ECO:0000256" key="4">
    <source>
        <dbReference type="ARBA" id="ARBA00023080"/>
    </source>
</evidence>
<dbReference type="GO" id="GO:0006226">
    <property type="term" value="P:dUMP biosynthetic process"/>
    <property type="evidence" value="ECO:0007669"/>
    <property type="project" value="InterPro"/>
</dbReference>
<dbReference type="InterPro" id="IPR033704">
    <property type="entry name" value="dUTPase_trimeric"/>
</dbReference>
<evidence type="ECO:0000259" key="6">
    <source>
        <dbReference type="Pfam" id="PF00692"/>
    </source>
</evidence>
<evidence type="ECO:0000256" key="2">
    <source>
        <dbReference type="ARBA" id="ARBA00012379"/>
    </source>
</evidence>